<proteinExistence type="predicted"/>
<keyword evidence="1" id="KW-1133">Transmembrane helix</keyword>
<evidence type="ECO:0008006" key="4">
    <source>
        <dbReference type="Google" id="ProtNLM"/>
    </source>
</evidence>
<evidence type="ECO:0000313" key="3">
    <source>
        <dbReference type="Proteomes" id="UP001501116"/>
    </source>
</evidence>
<protein>
    <recommendedName>
        <fullName evidence="4">Alkaline shock response membrane anchor protein AmaP</fullName>
    </recommendedName>
</protein>
<keyword evidence="1" id="KW-0472">Membrane</keyword>
<feature type="transmembrane region" description="Helical" evidence="1">
    <location>
        <begin position="56"/>
        <end position="77"/>
    </location>
</feature>
<dbReference type="Proteomes" id="UP001501116">
    <property type="component" value="Unassembled WGS sequence"/>
</dbReference>
<comment type="caution">
    <text evidence="2">The sequence shown here is derived from an EMBL/GenBank/DDBJ whole genome shotgun (WGS) entry which is preliminary data.</text>
</comment>
<evidence type="ECO:0000313" key="2">
    <source>
        <dbReference type="EMBL" id="GAA1979929.1"/>
    </source>
</evidence>
<dbReference type="RefSeq" id="WP_344427843.1">
    <property type="nucleotide sequence ID" value="NZ_BAAANN010000032.1"/>
</dbReference>
<keyword evidence="1" id="KW-0812">Transmembrane</keyword>
<evidence type="ECO:0000256" key="1">
    <source>
        <dbReference type="SAM" id="Phobius"/>
    </source>
</evidence>
<accession>A0ABN2S3V8</accession>
<name>A0ABN2S3V8_9PSEU</name>
<organism evidence="2 3">
    <name type="scientific">Amycolatopsis minnesotensis</name>
    <dbReference type="NCBI Taxonomy" id="337894"/>
    <lineage>
        <taxon>Bacteria</taxon>
        <taxon>Bacillati</taxon>
        <taxon>Actinomycetota</taxon>
        <taxon>Actinomycetes</taxon>
        <taxon>Pseudonocardiales</taxon>
        <taxon>Pseudonocardiaceae</taxon>
        <taxon>Amycolatopsis</taxon>
    </lineage>
</organism>
<keyword evidence="3" id="KW-1185">Reference proteome</keyword>
<gene>
    <name evidence="2" type="ORF">GCM10009754_65490</name>
</gene>
<sequence>MANLNRPARVNRALLAVLGLVLLAAGAFALVTHFGALRVLDPSSPVVPSLSAPPTWAYYAAIAVAVVLGLLCLRLLAAQAFRRPRPGTWRFESEPERGGTRLNGSVATEPLAGEITAYQGVRSVNATLAGRREDPTLYLTVGTEQGADLGELRERIDEDAVPRLRRALDLDALPVVLEFRLTTKTGARAL</sequence>
<dbReference type="EMBL" id="BAAANN010000032">
    <property type="protein sequence ID" value="GAA1979929.1"/>
    <property type="molecule type" value="Genomic_DNA"/>
</dbReference>
<reference evidence="2 3" key="1">
    <citation type="journal article" date="2019" name="Int. J. Syst. Evol. Microbiol.">
        <title>The Global Catalogue of Microorganisms (GCM) 10K type strain sequencing project: providing services to taxonomists for standard genome sequencing and annotation.</title>
        <authorList>
            <consortium name="The Broad Institute Genomics Platform"/>
            <consortium name="The Broad Institute Genome Sequencing Center for Infectious Disease"/>
            <person name="Wu L."/>
            <person name="Ma J."/>
        </authorList>
    </citation>
    <scope>NUCLEOTIDE SEQUENCE [LARGE SCALE GENOMIC DNA]</scope>
    <source>
        <strain evidence="2 3">JCM 14545</strain>
    </source>
</reference>